<name>A0A0A6D568_9PSED</name>
<dbReference type="Gene3D" id="3.90.1340.10">
    <property type="entry name" value="Phage tail collar domain"/>
    <property type="match status" value="1"/>
</dbReference>
<gene>
    <name evidence="2" type="ORF">NZ35_23480</name>
</gene>
<sequence>MDVYMGTVLTFAFNYAPSGWALCNGQIIGINQNQALFALLGTTYGGNGTVNFGLPNLQSRMPICQGNGGGLTPRVMGEISGAEQVTATLNNLPNHTHTLAGLTATTTVQLANPASNPAGAPTATNAYIGASGTGPGLANIFSDAQGASPVPLKGAATTISGTISPTGNGLPLPIMNPYLVLNFSIALNGIFPSRN</sequence>
<dbReference type="Pfam" id="PF07484">
    <property type="entry name" value="Collar"/>
    <property type="match status" value="1"/>
</dbReference>
<evidence type="ECO:0000313" key="2">
    <source>
        <dbReference type="EMBL" id="KHA70893.1"/>
    </source>
</evidence>
<dbReference type="SUPFAM" id="SSF88874">
    <property type="entry name" value="Receptor-binding domain of short tail fibre protein gp12"/>
    <property type="match status" value="1"/>
</dbReference>
<dbReference type="AlphaFoldDB" id="A0A0A6D568"/>
<dbReference type="Proteomes" id="UP000030564">
    <property type="component" value="Unassembled WGS sequence"/>
</dbReference>
<dbReference type="OrthoDB" id="9810174at2"/>
<protein>
    <submittedName>
        <fullName evidence="2">Tail protein</fullName>
    </submittedName>
</protein>
<comment type="caution">
    <text evidence="2">The sequence shown here is derived from an EMBL/GenBank/DDBJ whole genome shotgun (WGS) entry which is preliminary data.</text>
</comment>
<proteinExistence type="predicted"/>
<evidence type="ECO:0000259" key="1">
    <source>
        <dbReference type="Pfam" id="PF07484"/>
    </source>
</evidence>
<dbReference type="EMBL" id="JSFK01000029">
    <property type="protein sequence ID" value="KHA70893.1"/>
    <property type="molecule type" value="Genomic_DNA"/>
</dbReference>
<organism evidence="2 3">
    <name type="scientific">Pseudomonas chlororaphis</name>
    <dbReference type="NCBI Taxonomy" id="587753"/>
    <lineage>
        <taxon>Bacteria</taxon>
        <taxon>Pseudomonadati</taxon>
        <taxon>Pseudomonadota</taxon>
        <taxon>Gammaproteobacteria</taxon>
        <taxon>Pseudomonadales</taxon>
        <taxon>Pseudomonadaceae</taxon>
        <taxon>Pseudomonas</taxon>
    </lineage>
</organism>
<accession>A0A0A6D568</accession>
<dbReference type="InterPro" id="IPR011083">
    <property type="entry name" value="Phage_tail_collar_dom"/>
</dbReference>
<reference evidence="2 3" key="1">
    <citation type="submission" date="2014-10" db="EMBL/GenBank/DDBJ databases">
        <title>Draft genome sequence of Pseudomonas chlororaphis EA105.</title>
        <authorList>
            <person name="McCully L.M."/>
            <person name="Bitzer A.S."/>
            <person name="Spence C."/>
            <person name="Bais H."/>
            <person name="Silby M.W."/>
        </authorList>
    </citation>
    <scope>NUCLEOTIDE SEQUENCE [LARGE SCALE GENOMIC DNA]</scope>
    <source>
        <strain evidence="2 3">EA105</strain>
    </source>
</reference>
<dbReference type="InterPro" id="IPR037053">
    <property type="entry name" value="Phage_tail_collar_dom_sf"/>
</dbReference>
<evidence type="ECO:0000313" key="3">
    <source>
        <dbReference type="Proteomes" id="UP000030564"/>
    </source>
</evidence>
<feature type="domain" description="Phage tail collar" evidence="1">
    <location>
        <begin position="6"/>
        <end position="62"/>
    </location>
</feature>
<dbReference type="PATRIC" id="fig|587753.9.peg.3366"/>